<evidence type="ECO:0000256" key="2">
    <source>
        <dbReference type="ARBA" id="ARBA00022741"/>
    </source>
</evidence>
<dbReference type="PROSITE" id="PS00107">
    <property type="entry name" value="PROTEIN_KINASE_ATP"/>
    <property type="match status" value="1"/>
</dbReference>
<dbReference type="PANTHER" id="PTHR48012:SF2">
    <property type="entry name" value="STERILE20-LIKE KINASE, ISOFORM B"/>
    <property type="match status" value="1"/>
</dbReference>
<dbReference type="Proteomes" id="UP000078348">
    <property type="component" value="Unassembled WGS sequence"/>
</dbReference>
<dbReference type="PROSITE" id="PS00108">
    <property type="entry name" value="PROTEIN_KINASE_ST"/>
    <property type="match status" value="1"/>
</dbReference>
<dbReference type="InterPro" id="IPR032675">
    <property type="entry name" value="LRR_dom_sf"/>
</dbReference>
<evidence type="ECO:0000256" key="4">
    <source>
        <dbReference type="PROSITE-ProRule" id="PRU10141"/>
    </source>
</evidence>
<dbReference type="FunFam" id="1.10.510.10:FF:000571">
    <property type="entry name" value="Maternal embryonic leucine zipper kinase"/>
    <property type="match status" value="1"/>
</dbReference>
<dbReference type="Gene3D" id="3.80.10.10">
    <property type="entry name" value="Ribonuclease Inhibitor"/>
    <property type="match status" value="1"/>
</dbReference>
<dbReference type="EMBL" id="LXWW01000566">
    <property type="protein sequence ID" value="OAO12040.1"/>
    <property type="molecule type" value="Genomic_DNA"/>
</dbReference>
<organism evidence="6 7">
    <name type="scientific">Blastocystis sp. subtype 1 (strain ATCC 50177 / NandII)</name>
    <dbReference type="NCBI Taxonomy" id="478820"/>
    <lineage>
        <taxon>Eukaryota</taxon>
        <taxon>Sar</taxon>
        <taxon>Stramenopiles</taxon>
        <taxon>Bigyra</taxon>
        <taxon>Opalozoa</taxon>
        <taxon>Opalinata</taxon>
        <taxon>Blastocystidae</taxon>
        <taxon>Blastocystis</taxon>
    </lineage>
</organism>
<feature type="binding site" evidence="4">
    <location>
        <position position="38"/>
    </location>
    <ligand>
        <name>ATP</name>
        <dbReference type="ChEBI" id="CHEBI:30616"/>
    </ligand>
</feature>
<accession>A0A196S4J9</accession>
<keyword evidence="7" id="KW-1185">Reference proteome</keyword>
<evidence type="ECO:0000313" key="7">
    <source>
        <dbReference type="Proteomes" id="UP000078348"/>
    </source>
</evidence>
<dbReference type="AlphaFoldDB" id="A0A196S4J9"/>
<dbReference type="InterPro" id="IPR000719">
    <property type="entry name" value="Prot_kinase_dom"/>
</dbReference>
<dbReference type="SMART" id="SM00220">
    <property type="entry name" value="S_TKc"/>
    <property type="match status" value="1"/>
</dbReference>
<dbReference type="Pfam" id="PF00069">
    <property type="entry name" value="Pkinase"/>
    <property type="match status" value="1"/>
</dbReference>
<dbReference type="InterPro" id="IPR011009">
    <property type="entry name" value="Kinase-like_dom_sf"/>
</dbReference>
<dbReference type="CDD" id="cd05122">
    <property type="entry name" value="PKc_STE"/>
    <property type="match status" value="1"/>
</dbReference>
<evidence type="ECO:0000256" key="1">
    <source>
        <dbReference type="ARBA" id="ARBA00012513"/>
    </source>
</evidence>
<protein>
    <recommendedName>
        <fullName evidence="1">non-specific serine/threonine protein kinase</fullName>
        <ecNumber evidence="1">2.7.11.1</ecNumber>
    </recommendedName>
</protein>
<dbReference type="InterPro" id="IPR008271">
    <property type="entry name" value="Ser/Thr_kinase_AS"/>
</dbReference>
<dbReference type="OrthoDB" id="275301at2759"/>
<sequence>MESNRVGNNEIVDVLGEGGYGEVYKALDVKSKDYVALKKLHAGVPFDRLQNESKLLKECNSNYIVRYKDVIWNENELWIVMEYCRCGSLAAVIQSGNRLNEAELRDVASCCLLGLIYLHGKKIIHRDVKPDNLFVSENGVIKLGDFGLAVQLEHTNSKRDTKCGTSWYMAPETYDGKTTLESDVWALGISLIELAEGKNPFSGYSDMQVMKTVNFGEPPSLSSEKWSAAFVDFVNKCLVRDVNERWSVEQLMNHPFVRDSVERIRNSGNSEALLALAKRISDTMKQRSSQTLSMNLSPNTVVERASPGVSRMKFPILRNYSSDGYYSLQEIMAEREKREAELVERERNKVEISSMKDLKKASVETRVIEVLPNCCNEVETTVLDLSRFVNLQEFRVRDNCFENVNEVKLIGMKMLESVIVGENCFTKKENGGSKDPIGHFYVKNCEKLRELKIGRCSFEYYSVCEIENVDLPELKSIEIENECFKNVSELKLIGMKMLKKVLIGENCFTKKKSDDDKNAYGLYVKSCELTGFEITSI</sequence>
<dbReference type="SUPFAM" id="SSF52058">
    <property type="entry name" value="L domain-like"/>
    <property type="match status" value="1"/>
</dbReference>
<dbReference type="Gene3D" id="1.10.510.10">
    <property type="entry name" value="Transferase(Phosphotransferase) domain 1"/>
    <property type="match status" value="1"/>
</dbReference>
<gene>
    <name evidence="6" type="ORF">AV274_6254</name>
</gene>
<name>A0A196S4J9_BLAHN</name>
<dbReference type="STRING" id="478820.A0A196S4J9"/>
<dbReference type="GO" id="GO:0005524">
    <property type="term" value="F:ATP binding"/>
    <property type="evidence" value="ECO:0007669"/>
    <property type="project" value="UniProtKB-UniRule"/>
</dbReference>
<dbReference type="InterPro" id="IPR017441">
    <property type="entry name" value="Protein_kinase_ATP_BS"/>
</dbReference>
<dbReference type="EC" id="2.7.11.1" evidence="1"/>
<dbReference type="GO" id="GO:0004674">
    <property type="term" value="F:protein serine/threonine kinase activity"/>
    <property type="evidence" value="ECO:0007669"/>
    <property type="project" value="UniProtKB-EC"/>
</dbReference>
<evidence type="ECO:0000259" key="5">
    <source>
        <dbReference type="PROSITE" id="PS50011"/>
    </source>
</evidence>
<comment type="caution">
    <text evidence="6">The sequence shown here is derived from an EMBL/GenBank/DDBJ whole genome shotgun (WGS) entry which is preliminary data.</text>
</comment>
<dbReference type="GO" id="GO:0005737">
    <property type="term" value="C:cytoplasm"/>
    <property type="evidence" value="ECO:0007669"/>
    <property type="project" value="TreeGrafter"/>
</dbReference>
<evidence type="ECO:0000313" key="6">
    <source>
        <dbReference type="EMBL" id="OAO12040.1"/>
    </source>
</evidence>
<keyword evidence="3 4" id="KW-0067">ATP-binding</keyword>
<dbReference type="InterPro" id="IPR050629">
    <property type="entry name" value="STE20/SPS1-PAK"/>
</dbReference>
<keyword evidence="2 4" id="KW-0547">Nucleotide-binding</keyword>
<reference evidence="6 7" key="1">
    <citation type="submission" date="2016-05" db="EMBL/GenBank/DDBJ databases">
        <title>Nuclear genome of Blastocystis sp. subtype 1 NandII.</title>
        <authorList>
            <person name="Gentekaki E."/>
            <person name="Curtis B."/>
            <person name="Stairs C."/>
            <person name="Eme L."/>
            <person name="Herman E."/>
            <person name="Klimes V."/>
            <person name="Arias M.C."/>
            <person name="Elias M."/>
            <person name="Hilliou F."/>
            <person name="Klute M."/>
            <person name="Malik S.-B."/>
            <person name="Pightling A."/>
            <person name="Rachubinski R."/>
            <person name="Salas D."/>
            <person name="Schlacht A."/>
            <person name="Suga H."/>
            <person name="Archibald J."/>
            <person name="Ball S.G."/>
            <person name="Clark G."/>
            <person name="Dacks J."/>
            <person name="Van Der Giezen M."/>
            <person name="Tsaousis A."/>
            <person name="Roger A."/>
        </authorList>
    </citation>
    <scope>NUCLEOTIDE SEQUENCE [LARGE SCALE GENOMIC DNA]</scope>
    <source>
        <strain evidence="7">ATCC 50177 / NandII</strain>
    </source>
</reference>
<dbReference type="SUPFAM" id="SSF56112">
    <property type="entry name" value="Protein kinase-like (PK-like)"/>
    <property type="match status" value="1"/>
</dbReference>
<feature type="domain" description="Protein kinase" evidence="5">
    <location>
        <begin position="9"/>
        <end position="257"/>
    </location>
</feature>
<evidence type="ECO:0000256" key="3">
    <source>
        <dbReference type="ARBA" id="ARBA00022840"/>
    </source>
</evidence>
<dbReference type="PROSITE" id="PS50011">
    <property type="entry name" value="PROTEIN_KINASE_DOM"/>
    <property type="match status" value="1"/>
</dbReference>
<dbReference type="PANTHER" id="PTHR48012">
    <property type="entry name" value="STERILE20-LIKE KINASE, ISOFORM B-RELATED"/>
    <property type="match status" value="1"/>
</dbReference>
<proteinExistence type="predicted"/>